<dbReference type="EMBL" id="WIOL01000001">
    <property type="protein sequence ID" value="MQT16183.1"/>
    <property type="molecule type" value="Genomic_DNA"/>
</dbReference>
<protein>
    <recommendedName>
        <fullName evidence="4">General stress protein 17M-like domain-containing protein</fullName>
    </recommendedName>
</protein>
<evidence type="ECO:0000313" key="2">
    <source>
        <dbReference type="EMBL" id="MQT16183.1"/>
    </source>
</evidence>
<evidence type="ECO:0008006" key="4">
    <source>
        <dbReference type="Google" id="ProtNLM"/>
    </source>
</evidence>
<dbReference type="AlphaFoldDB" id="A0A7C9KK07"/>
<evidence type="ECO:0000256" key="1">
    <source>
        <dbReference type="SAM" id="MobiDB-lite"/>
    </source>
</evidence>
<comment type="caution">
    <text evidence="2">The sequence shown here is derived from an EMBL/GenBank/DDBJ whole genome shotgun (WGS) entry which is preliminary data.</text>
</comment>
<evidence type="ECO:0000313" key="3">
    <source>
        <dbReference type="Proteomes" id="UP000481327"/>
    </source>
</evidence>
<reference evidence="2 3" key="1">
    <citation type="submission" date="2019-09" db="EMBL/GenBank/DDBJ databases">
        <title>Polymorphobacter sp. isolated from a lake in China.</title>
        <authorList>
            <person name="Liu Z."/>
        </authorList>
    </citation>
    <scope>NUCLEOTIDE SEQUENCE [LARGE SCALE GENOMIC DNA]</scope>
    <source>
        <strain evidence="2 3">D40P</strain>
    </source>
</reference>
<keyword evidence="3" id="KW-1185">Reference proteome</keyword>
<gene>
    <name evidence="2" type="ORF">F3168_02775</name>
</gene>
<dbReference type="Proteomes" id="UP000481327">
    <property type="component" value="Unassembled WGS sequence"/>
</dbReference>
<sequence>MRTITAMFDSRADAETARGRLAAAGISADNVSIHDKSSLAHPADDRGSAYAGDHGTASSEADGRDGTHRNAIGDYIDNRTGDRLMEDAGSERTALGDYVEGENNSHAHHENASHDHDGPGLWSKIKAFFTGDDDVYEEAMRRGGYLVTARVDDHDAERAIDILDADGTVDLEARETSWRSEGWMGGPNTVTTDRGSRPRVGSYISDDYRE</sequence>
<dbReference type="RefSeq" id="WP_152576610.1">
    <property type="nucleotide sequence ID" value="NZ_JAATJI010000001.1"/>
</dbReference>
<feature type="region of interest" description="Disordered" evidence="1">
    <location>
        <begin position="181"/>
        <end position="210"/>
    </location>
</feature>
<dbReference type="OrthoDB" id="7204249at2"/>
<organism evidence="2 3">
    <name type="scientific">Sandarakinorhabdus fusca</name>
    <dbReference type="NCBI Taxonomy" id="1439888"/>
    <lineage>
        <taxon>Bacteria</taxon>
        <taxon>Pseudomonadati</taxon>
        <taxon>Pseudomonadota</taxon>
        <taxon>Alphaproteobacteria</taxon>
        <taxon>Sphingomonadales</taxon>
        <taxon>Sphingosinicellaceae</taxon>
        <taxon>Sandarakinorhabdus</taxon>
    </lineage>
</organism>
<feature type="compositionally biased region" description="Basic and acidic residues" evidence="1">
    <location>
        <begin position="37"/>
        <end position="47"/>
    </location>
</feature>
<proteinExistence type="predicted"/>
<name>A0A7C9KK07_9SPHN</name>
<feature type="region of interest" description="Disordered" evidence="1">
    <location>
        <begin position="37"/>
        <end position="75"/>
    </location>
</feature>
<accession>A0A7C9KK07</accession>